<evidence type="ECO:0000256" key="2">
    <source>
        <dbReference type="ARBA" id="ARBA00022692"/>
    </source>
</evidence>
<keyword evidence="4 5" id="KW-0472">Membrane</keyword>
<feature type="transmembrane region" description="Helical" evidence="5">
    <location>
        <begin position="127"/>
        <end position="150"/>
    </location>
</feature>
<feature type="transmembrane region" description="Helical" evidence="5">
    <location>
        <begin position="177"/>
        <end position="195"/>
    </location>
</feature>
<dbReference type="GO" id="GO:0016020">
    <property type="term" value="C:membrane"/>
    <property type="evidence" value="ECO:0007669"/>
    <property type="project" value="UniProtKB-SubCell"/>
</dbReference>
<keyword evidence="2 5" id="KW-0812">Transmembrane</keyword>
<protein>
    <recommendedName>
        <fullName evidence="8">Serpentine receptor class gamma</fullName>
    </recommendedName>
</protein>
<dbReference type="Gene3D" id="1.20.1070.10">
    <property type="entry name" value="Rhodopsin 7-helix transmembrane proteins"/>
    <property type="match status" value="1"/>
</dbReference>
<dbReference type="CDD" id="cd00637">
    <property type="entry name" value="7tm_classA_rhodopsin-like"/>
    <property type="match status" value="1"/>
</dbReference>
<evidence type="ECO:0000256" key="1">
    <source>
        <dbReference type="ARBA" id="ARBA00004141"/>
    </source>
</evidence>
<dbReference type="Pfam" id="PF10323">
    <property type="entry name" value="7TM_GPCR_Srv"/>
    <property type="match status" value="1"/>
</dbReference>
<reference evidence="7" key="1">
    <citation type="journal article" date="2015" name="Nat. Genet.">
        <title>The genome and transcriptome of the zoonotic hookworm Ancylostoma ceylanicum identify infection-specific gene families.</title>
        <authorList>
            <person name="Schwarz E.M."/>
            <person name="Hu Y."/>
            <person name="Antoshechkin I."/>
            <person name="Miller M.M."/>
            <person name="Sternberg P.W."/>
            <person name="Aroian R.V."/>
        </authorList>
    </citation>
    <scope>NUCLEOTIDE SEQUENCE</scope>
    <source>
        <strain evidence="7">HY135</strain>
    </source>
</reference>
<dbReference type="OrthoDB" id="5867137at2759"/>
<dbReference type="Proteomes" id="UP000024635">
    <property type="component" value="Unassembled WGS sequence"/>
</dbReference>
<keyword evidence="7" id="KW-1185">Reference proteome</keyword>
<dbReference type="EMBL" id="JARK01001437">
    <property type="protein sequence ID" value="EYC02212.1"/>
    <property type="molecule type" value="Genomic_DNA"/>
</dbReference>
<dbReference type="AlphaFoldDB" id="A0A016THT0"/>
<evidence type="ECO:0000313" key="7">
    <source>
        <dbReference type="Proteomes" id="UP000024635"/>
    </source>
</evidence>
<evidence type="ECO:0000256" key="3">
    <source>
        <dbReference type="ARBA" id="ARBA00022989"/>
    </source>
</evidence>
<evidence type="ECO:0000256" key="4">
    <source>
        <dbReference type="ARBA" id="ARBA00023136"/>
    </source>
</evidence>
<evidence type="ECO:0000256" key="5">
    <source>
        <dbReference type="SAM" id="Phobius"/>
    </source>
</evidence>
<feature type="transmembrane region" description="Helical" evidence="5">
    <location>
        <begin position="46"/>
        <end position="65"/>
    </location>
</feature>
<dbReference type="PANTHER" id="PTHR31627">
    <property type="entry name" value="SERPENTINE RECEPTOR CLASS GAMMA-RELATED"/>
    <property type="match status" value="1"/>
</dbReference>
<keyword evidence="3 5" id="KW-1133">Transmembrane helix</keyword>
<accession>A0A016THT0</accession>
<proteinExistence type="predicted"/>
<name>A0A016THT0_9BILA</name>
<dbReference type="PANTHER" id="PTHR31627:SF14">
    <property type="entry name" value="SERPENTINE RECEPTOR, CLASS T-RELATED"/>
    <property type="match status" value="1"/>
</dbReference>
<dbReference type="InterPro" id="IPR051119">
    <property type="entry name" value="Nematode_SR-like"/>
</dbReference>
<evidence type="ECO:0000313" key="6">
    <source>
        <dbReference type="EMBL" id="EYC02212.1"/>
    </source>
</evidence>
<evidence type="ECO:0008006" key="8">
    <source>
        <dbReference type="Google" id="ProtNLM"/>
    </source>
</evidence>
<organism evidence="6 7">
    <name type="scientific">Ancylostoma ceylanicum</name>
    <dbReference type="NCBI Taxonomy" id="53326"/>
    <lineage>
        <taxon>Eukaryota</taxon>
        <taxon>Metazoa</taxon>
        <taxon>Ecdysozoa</taxon>
        <taxon>Nematoda</taxon>
        <taxon>Chromadorea</taxon>
        <taxon>Rhabditida</taxon>
        <taxon>Rhabditina</taxon>
        <taxon>Rhabditomorpha</taxon>
        <taxon>Strongyloidea</taxon>
        <taxon>Ancylostomatidae</taxon>
        <taxon>Ancylostomatinae</taxon>
        <taxon>Ancylostoma</taxon>
    </lineage>
</organism>
<comment type="subcellular location">
    <subcellularLocation>
        <location evidence="1">Membrane</location>
        <topology evidence="1">Multi-pass membrane protein</topology>
    </subcellularLocation>
</comment>
<dbReference type="InterPro" id="IPR019426">
    <property type="entry name" value="7TM_GPCR_serpentine_rcpt_Srv"/>
</dbReference>
<feature type="transmembrane region" description="Helical" evidence="5">
    <location>
        <begin position="6"/>
        <end position="25"/>
    </location>
</feature>
<sequence length="303" mass="35271">MTTVPPGQVLLSAYSWISMCLYLYLIRKLLKWRRNMEQFKSSYYSLFLMQFIADFYLFIFVEVIMRPRKFNYFGLYSENMQGFAVFSTANLLITKGVICCGHVVIALNRFTAFYLPFKQEKIWTKSVVLASILSLWGMFVVASLSVIIIYRDSPKLIRLENGILQMYFGPITTYDSYQCRITYVFTVVVCSICYLSSYHKARKSEQRNAKLEQRLFICAAASSFPFCIEVLRSTLESLSFENKGDLYIWMAEFWYYEMEITATVSVWLQLLINKNVRILILRDILGSEGCPGTSTVTNRVSTY</sequence>
<gene>
    <name evidence="6" type="primary">Acey_s0101.g3371</name>
    <name evidence="6" type="ORF">Y032_0101g3371</name>
</gene>
<dbReference type="SUPFAM" id="SSF81321">
    <property type="entry name" value="Family A G protein-coupled receptor-like"/>
    <property type="match status" value="1"/>
</dbReference>
<feature type="transmembrane region" description="Helical" evidence="5">
    <location>
        <begin position="85"/>
        <end position="107"/>
    </location>
</feature>
<comment type="caution">
    <text evidence="6">The sequence shown here is derived from an EMBL/GenBank/DDBJ whole genome shotgun (WGS) entry which is preliminary data.</text>
</comment>